<dbReference type="GO" id="GO:0006355">
    <property type="term" value="P:regulation of DNA-templated transcription"/>
    <property type="evidence" value="ECO:0007669"/>
    <property type="project" value="InterPro"/>
</dbReference>
<dbReference type="InterPro" id="IPR039420">
    <property type="entry name" value="WalR-like"/>
</dbReference>
<keyword evidence="4 7" id="KW-0238">DNA-binding</keyword>
<evidence type="ECO:0000256" key="4">
    <source>
        <dbReference type="ARBA" id="ARBA00023125"/>
    </source>
</evidence>
<evidence type="ECO:0000256" key="3">
    <source>
        <dbReference type="ARBA" id="ARBA00023015"/>
    </source>
</evidence>
<dbReference type="PROSITE" id="PS50110">
    <property type="entry name" value="RESPONSE_REGULATORY"/>
    <property type="match status" value="1"/>
</dbReference>
<dbReference type="EMBL" id="LGKO01000002">
    <property type="protein sequence ID" value="KPL84583.1"/>
    <property type="molecule type" value="Genomic_DNA"/>
</dbReference>
<dbReference type="PANTHER" id="PTHR48111">
    <property type="entry name" value="REGULATOR OF RPOS"/>
    <property type="match status" value="1"/>
</dbReference>
<keyword evidence="11" id="KW-1185">Reference proteome</keyword>
<feature type="modified residue" description="4-aspartylphosphate" evidence="6">
    <location>
        <position position="53"/>
    </location>
</feature>
<dbReference type="RefSeq" id="WP_054521128.1">
    <property type="nucleotide sequence ID" value="NZ_LGKO01000002.1"/>
</dbReference>
<dbReference type="Pfam" id="PF00072">
    <property type="entry name" value="Response_reg"/>
    <property type="match status" value="1"/>
</dbReference>
<protein>
    <submittedName>
        <fullName evidence="10">XRE family transcriptional regulator</fullName>
    </submittedName>
</protein>
<dbReference type="FunFam" id="1.10.10.10:FF:000018">
    <property type="entry name" value="DNA-binding response regulator ResD"/>
    <property type="match status" value="1"/>
</dbReference>
<evidence type="ECO:0000259" key="8">
    <source>
        <dbReference type="PROSITE" id="PS50110"/>
    </source>
</evidence>
<dbReference type="PROSITE" id="PS51755">
    <property type="entry name" value="OMPR_PHOB"/>
    <property type="match status" value="1"/>
</dbReference>
<keyword evidence="5" id="KW-0804">Transcription</keyword>
<dbReference type="GO" id="GO:0005829">
    <property type="term" value="C:cytosol"/>
    <property type="evidence" value="ECO:0007669"/>
    <property type="project" value="TreeGrafter"/>
</dbReference>
<dbReference type="SMART" id="SM00448">
    <property type="entry name" value="REC"/>
    <property type="match status" value="1"/>
</dbReference>
<dbReference type="FunFam" id="3.40.50.2300:FF:000001">
    <property type="entry name" value="DNA-binding response regulator PhoB"/>
    <property type="match status" value="1"/>
</dbReference>
<proteinExistence type="predicted"/>
<reference evidence="10 11" key="1">
    <citation type="submission" date="2015-07" db="EMBL/GenBank/DDBJ databases">
        <title>Whole genome sequence of Thermanaerothrix daxensis DSM 23592.</title>
        <authorList>
            <person name="Hemp J."/>
            <person name="Ward L.M."/>
            <person name="Pace L.A."/>
            <person name="Fischer W.W."/>
        </authorList>
    </citation>
    <scope>NUCLEOTIDE SEQUENCE [LARGE SCALE GENOMIC DNA]</scope>
    <source>
        <strain evidence="10 11">GNS-1</strain>
    </source>
</reference>
<evidence type="ECO:0000256" key="2">
    <source>
        <dbReference type="ARBA" id="ARBA00023012"/>
    </source>
</evidence>
<dbReference type="SUPFAM" id="SSF46894">
    <property type="entry name" value="C-terminal effector domain of the bipartite response regulators"/>
    <property type="match status" value="1"/>
</dbReference>
<dbReference type="SMART" id="SM00862">
    <property type="entry name" value="Trans_reg_C"/>
    <property type="match status" value="1"/>
</dbReference>
<evidence type="ECO:0000256" key="5">
    <source>
        <dbReference type="ARBA" id="ARBA00023163"/>
    </source>
</evidence>
<sequence length="237" mass="27172">MGEKILIVEDETTLQEALAYNLRRQGYDVEVAGDGPAALNVARRSRPDLIILDIMLPGMDGFEVCRILRQEMTTPVLMLTARDDEIDRVVGLEVGADDYLTKPFSMRELLARVKALLRRVRMVREEVGSGLIQSEAPQPVLRYGNLLINMGRREVLLDGNPLPLKPKEYELLLYLAQHRGQVLTREQILERVWGWEYIGDSRTVDVHIRWLREKIEPEPAKPRRIVTVRGAGYRFEG</sequence>
<dbReference type="STRING" id="869279.SE15_05800"/>
<dbReference type="Pfam" id="PF00486">
    <property type="entry name" value="Trans_reg_C"/>
    <property type="match status" value="1"/>
</dbReference>
<evidence type="ECO:0000256" key="7">
    <source>
        <dbReference type="PROSITE-ProRule" id="PRU01091"/>
    </source>
</evidence>
<dbReference type="GO" id="GO:0000976">
    <property type="term" value="F:transcription cis-regulatory region binding"/>
    <property type="evidence" value="ECO:0007669"/>
    <property type="project" value="TreeGrafter"/>
</dbReference>
<evidence type="ECO:0000313" key="10">
    <source>
        <dbReference type="EMBL" id="KPL84583.1"/>
    </source>
</evidence>
<evidence type="ECO:0000313" key="11">
    <source>
        <dbReference type="Proteomes" id="UP000050544"/>
    </source>
</evidence>
<feature type="domain" description="OmpR/PhoB-type" evidence="9">
    <location>
        <begin position="138"/>
        <end position="237"/>
    </location>
</feature>
<dbReference type="Gene3D" id="3.40.50.2300">
    <property type="match status" value="1"/>
</dbReference>
<keyword evidence="3" id="KW-0805">Transcription regulation</keyword>
<dbReference type="GO" id="GO:0000156">
    <property type="term" value="F:phosphorelay response regulator activity"/>
    <property type="evidence" value="ECO:0007669"/>
    <property type="project" value="TreeGrafter"/>
</dbReference>
<evidence type="ECO:0000259" key="9">
    <source>
        <dbReference type="PROSITE" id="PS51755"/>
    </source>
</evidence>
<dbReference type="PANTHER" id="PTHR48111:SF40">
    <property type="entry name" value="PHOSPHATE REGULON TRANSCRIPTIONAL REGULATORY PROTEIN PHOB"/>
    <property type="match status" value="1"/>
</dbReference>
<feature type="DNA-binding region" description="OmpR/PhoB-type" evidence="7">
    <location>
        <begin position="138"/>
        <end position="237"/>
    </location>
</feature>
<evidence type="ECO:0000256" key="6">
    <source>
        <dbReference type="PROSITE-ProRule" id="PRU00169"/>
    </source>
</evidence>
<dbReference type="Gene3D" id="1.10.10.10">
    <property type="entry name" value="Winged helix-like DNA-binding domain superfamily/Winged helix DNA-binding domain"/>
    <property type="match status" value="1"/>
</dbReference>
<dbReference type="Gene3D" id="6.10.250.690">
    <property type="match status" value="1"/>
</dbReference>
<keyword evidence="2" id="KW-0902">Two-component regulatory system</keyword>
<keyword evidence="1 6" id="KW-0597">Phosphoprotein</keyword>
<dbReference type="CDD" id="cd00383">
    <property type="entry name" value="trans_reg_C"/>
    <property type="match status" value="1"/>
</dbReference>
<dbReference type="GO" id="GO:0032993">
    <property type="term" value="C:protein-DNA complex"/>
    <property type="evidence" value="ECO:0007669"/>
    <property type="project" value="TreeGrafter"/>
</dbReference>
<dbReference type="PATRIC" id="fig|869279.4.peg.1165"/>
<dbReference type="Proteomes" id="UP000050544">
    <property type="component" value="Unassembled WGS sequence"/>
</dbReference>
<gene>
    <name evidence="10" type="ORF">SE15_05800</name>
</gene>
<dbReference type="InterPro" id="IPR016032">
    <property type="entry name" value="Sig_transdc_resp-reg_C-effctor"/>
</dbReference>
<organism evidence="10 11">
    <name type="scientific">Thermanaerothrix daxensis</name>
    <dbReference type="NCBI Taxonomy" id="869279"/>
    <lineage>
        <taxon>Bacteria</taxon>
        <taxon>Bacillati</taxon>
        <taxon>Chloroflexota</taxon>
        <taxon>Anaerolineae</taxon>
        <taxon>Anaerolineales</taxon>
        <taxon>Anaerolineaceae</taxon>
        <taxon>Thermanaerothrix</taxon>
    </lineage>
</organism>
<accession>A0A0P6YP03</accession>
<dbReference type="OrthoDB" id="9790454at2"/>
<dbReference type="InterPro" id="IPR001867">
    <property type="entry name" value="OmpR/PhoB-type_DNA-bd"/>
</dbReference>
<comment type="caution">
    <text evidence="10">The sequence shown here is derived from an EMBL/GenBank/DDBJ whole genome shotgun (WGS) entry which is preliminary data.</text>
</comment>
<evidence type="ECO:0000256" key="1">
    <source>
        <dbReference type="ARBA" id="ARBA00022553"/>
    </source>
</evidence>
<dbReference type="SUPFAM" id="SSF52172">
    <property type="entry name" value="CheY-like"/>
    <property type="match status" value="1"/>
</dbReference>
<dbReference type="InterPro" id="IPR001789">
    <property type="entry name" value="Sig_transdc_resp-reg_receiver"/>
</dbReference>
<dbReference type="AlphaFoldDB" id="A0A0P6YP03"/>
<name>A0A0P6YP03_9CHLR</name>
<dbReference type="InterPro" id="IPR036388">
    <property type="entry name" value="WH-like_DNA-bd_sf"/>
</dbReference>
<feature type="domain" description="Response regulatory" evidence="8">
    <location>
        <begin position="4"/>
        <end position="117"/>
    </location>
</feature>
<dbReference type="InterPro" id="IPR011006">
    <property type="entry name" value="CheY-like_superfamily"/>
</dbReference>